<proteinExistence type="predicted"/>
<sequence length="236" mass="26717">MNQEDIYDLLKEVDSSITKAQRVNQITKPKVKTILEHLRSSLEYLAHDINDNFSKPNEKIFYFPFGNERLVFEESVKRNMPLLKDEFSIVYELISDLQPFSCGDDWLTIMCKLTNQAKHTKPIGILEEEVTESVLISAGGINLVEFGGNGSGIEFSGNTYNGVPFDDLAINDGVVDVIKKGLMTTDFEVKKKNQLSIDGNNYLLFPFLRKCYNNISALIPKVYEELNKASQSDDKS</sequence>
<dbReference type="EMBL" id="MRWD01000017">
    <property type="protein sequence ID" value="ORJ21575.1"/>
    <property type="molecule type" value="Genomic_DNA"/>
</dbReference>
<keyword evidence="2" id="KW-1185">Reference proteome</keyword>
<evidence type="ECO:0000313" key="2">
    <source>
        <dbReference type="Proteomes" id="UP000192722"/>
    </source>
</evidence>
<protein>
    <submittedName>
        <fullName evidence="1">Uncharacterized protein</fullName>
    </submittedName>
</protein>
<comment type="caution">
    <text evidence="1">The sequence shown here is derived from an EMBL/GenBank/DDBJ whole genome shotgun (WGS) entry which is preliminary data.</text>
</comment>
<gene>
    <name evidence="1" type="ORF">BS639_08905</name>
</gene>
<organism evidence="1 2">
    <name type="scientific">Rouxiella silvae</name>
    <dbReference type="NCBI Taxonomy" id="1646373"/>
    <lineage>
        <taxon>Bacteria</taxon>
        <taxon>Pseudomonadati</taxon>
        <taxon>Pseudomonadota</taxon>
        <taxon>Gammaproteobacteria</taxon>
        <taxon>Enterobacterales</taxon>
        <taxon>Yersiniaceae</taxon>
        <taxon>Rouxiella</taxon>
    </lineage>
</organism>
<dbReference type="RefSeq" id="WP_084982882.1">
    <property type="nucleotide sequence ID" value="NZ_CBCSCF010000002.1"/>
</dbReference>
<accession>A0ABX3U212</accession>
<dbReference type="Proteomes" id="UP000192722">
    <property type="component" value="Unassembled WGS sequence"/>
</dbReference>
<reference evidence="1 2" key="1">
    <citation type="journal article" date="2017" name="Int. J. Syst. Evol. Microbiol.">
        <title>Rouxiella badensis sp. nov. and Rouxiella silvae sp. nov. isolated from peat bog soil in Germany and emendation of the genus description.</title>
        <authorList>
            <person name="Le Fleche-Mateos A."/>
            <person name="Kugler J.H."/>
            <person name="Hansen S.H."/>
            <person name="Syldatk C."/>
            <person name="Hausmann R."/>
            <person name="Lomprez F."/>
            <person name="Vandenbogaert M."/>
            <person name="Manuguerra J.C."/>
            <person name="Grimont P.A."/>
        </authorList>
    </citation>
    <scope>NUCLEOTIDE SEQUENCE [LARGE SCALE GENOMIC DNA]</scope>
    <source>
        <strain evidence="1 2">213</strain>
    </source>
</reference>
<name>A0ABX3U212_9GAMM</name>
<evidence type="ECO:0000313" key="1">
    <source>
        <dbReference type="EMBL" id="ORJ21575.1"/>
    </source>
</evidence>